<protein>
    <submittedName>
        <fullName evidence="2">Uncharacterized protein</fullName>
    </submittedName>
</protein>
<proteinExistence type="predicted"/>
<feature type="compositionally biased region" description="Basic and acidic residues" evidence="1">
    <location>
        <begin position="336"/>
        <end position="350"/>
    </location>
</feature>
<accession>D8LE61</accession>
<feature type="region of interest" description="Disordered" evidence="1">
    <location>
        <begin position="509"/>
        <end position="566"/>
    </location>
</feature>
<keyword evidence="3" id="KW-1185">Reference proteome</keyword>
<feature type="compositionally biased region" description="Low complexity" evidence="1">
    <location>
        <begin position="296"/>
        <end position="311"/>
    </location>
</feature>
<dbReference type="InParanoid" id="D8LE61"/>
<sequence length="816" mass="88572">MSGLLRKSGMVDSFVDSMVVFVDRRIGALVSVMSPKDAAYAFARRLRQHVQAHDATTLALGIRAGRTRKSSENIKSQWDENVAESVGEGPAATGDGEETEEHDVQAVHLWRQWTCSGGFWPPQMPDPNDPVFDGLDGTEEFLSKLDEGTHLFLKEISRDILETALPEDAEELRAASGGTRGAGADSSRSFMETANRLAQLKSGVLEPMLCQMLTQQVVSRFCQSAKLWQFILQLVRPSANLSSAGRDMEHPEAFSLLAGALERSGSTPTGTLRMELMQGLVKMAWGSSRSAEDSSSRGIPNPPGATGTPPGSGKPGGSKKIYPDKRKITKAGSSKTLERSESADSARWSEVDIGSESGDGNAGNTSLLSAPAAAATRGKAGGARDIFSIPNTEELSEGLVGGEKDKFYQGLEDQALEELAKFLNSEIVDKIPLAKVFLPESWVSDRVTAARAFAKRPTNLMLVLSIVDAAKSVFGTAGVRYKRKSFGASTSHPTNTPVPIVKRAVAVVSGNDPSEPSKGSRTASIPEARGQETQAGRGTGLNEVRAPSHGAESQLRRQRRRGRRDTPGWRAWEARRERFFGMDLGVVAMHVGRCLLGQGAVELGDAILKTASLEYCSVKAVVRDEASITLRKCSEVAVSDMLRRIKPLSTPPILYVSCQMRMLRALKKTGLDFSKSLGDGPQKKALSRRFKSYSWIFTDGLIEKLVALKAEDLARCRAMESESIATTPHLSEHKATVQREGSVKERNPRKGGGRTDREHEVRELKRERKAHKGDVMREMTAGCDSSKDLLVKVISWLPDVLAADRGKEGSVEEQAT</sequence>
<gene>
    <name evidence="2" type="ORF">Esi_0013_0030</name>
</gene>
<dbReference type="Proteomes" id="UP000002630">
    <property type="component" value="Unassembled WGS sequence"/>
</dbReference>
<evidence type="ECO:0000313" key="2">
    <source>
        <dbReference type="EMBL" id="CBN74133.1"/>
    </source>
</evidence>
<feature type="compositionally biased region" description="Basic and acidic residues" evidence="1">
    <location>
        <begin position="730"/>
        <end position="777"/>
    </location>
</feature>
<feature type="region of interest" description="Disordered" evidence="1">
    <location>
        <begin position="726"/>
        <end position="779"/>
    </location>
</feature>
<evidence type="ECO:0000256" key="1">
    <source>
        <dbReference type="SAM" id="MobiDB-lite"/>
    </source>
</evidence>
<dbReference type="EMBL" id="FN649760">
    <property type="protein sequence ID" value="CBN74133.1"/>
    <property type="molecule type" value="Genomic_DNA"/>
</dbReference>
<dbReference type="AlphaFoldDB" id="D8LE61"/>
<organism evidence="2 3">
    <name type="scientific">Ectocarpus siliculosus</name>
    <name type="common">Brown alga</name>
    <name type="synonym">Conferva siliculosa</name>
    <dbReference type="NCBI Taxonomy" id="2880"/>
    <lineage>
        <taxon>Eukaryota</taxon>
        <taxon>Sar</taxon>
        <taxon>Stramenopiles</taxon>
        <taxon>Ochrophyta</taxon>
        <taxon>PX clade</taxon>
        <taxon>Phaeophyceae</taxon>
        <taxon>Ectocarpales</taxon>
        <taxon>Ectocarpaceae</taxon>
        <taxon>Ectocarpus</taxon>
    </lineage>
</organism>
<evidence type="ECO:0000313" key="3">
    <source>
        <dbReference type="Proteomes" id="UP000002630"/>
    </source>
</evidence>
<feature type="compositionally biased region" description="Polar residues" evidence="1">
    <location>
        <begin position="511"/>
        <end position="523"/>
    </location>
</feature>
<feature type="region of interest" description="Disordered" evidence="1">
    <location>
        <begin position="70"/>
        <end position="100"/>
    </location>
</feature>
<feature type="region of interest" description="Disordered" evidence="1">
    <location>
        <begin position="287"/>
        <end position="366"/>
    </location>
</feature>
<name>D8LE61_ECTSI</name>
<reference evidence="2 3" key="1">
    <citation type="journal article" date="2010" name="Nature">
        <title>The Ectocarpus genome and the independent evolution of multicellularity in brown algae.</title>
        <authorList>
            <person name="Cock J.M."/>
            <person name="Sterck L."/>
            <person name="Rouze P."/>
            <person name="Scornet D."/>
            <person name="Allen A.E."/>
            <person name="Amoutzias G."/>
            <person name="Anthouard V."/>
            <person name="Artiguenave F."/>
            <person name="Aury J.M."/>
            <person name="Badger J.H."/>
            <person name="Beszteri B."/>
            <person name="Billiau K."/>
            <person name="Bonnet E."/>
            <person name="Bothwell J.H."/>
            <person name="Bowler C."/>
            <person name="Boyen C."/>
            <person name="Brownlee C."/>
            <person name="Carrano C.J."/>
            <person name="Charrier B."/>
            <person name="Cho G.Y."/>
            <person name="Coelho S.M."/>
            <person name="Collen J."/>
            <person name="Corre E."/>
            <person name="Da Silva C."/>
            <person name="Delage L."/>
            <person name="Delaroque N."/>
            <person name="Dittami S.M."/>
            <person name="Doulbeau S."/>
            <person name="Elias M."/>
            <person name="Farnham G."/>
            <person name="Gachon C.M."/>
            <person name="Gschloessl B."/>
            <person name="Heesch S."/>
            <person name="Jabbari K."/>
            <person name="Jubin C."/>
            <person name="Kawai H."/>
            <person name="Kimura K."/>
            <person name="Kloareg B."/>
            <person name="Kupper F.C."/>
            <person name="Lang D."/>
            <person name="Le Bail A."/>
            <person name="Leblanc C."/>
            <person name="Lerouge P."/>
            <person name="Lohr M."/>
            <person name="Lopez P.J."/>
            <person name="Martens C."/>
            <person name="Maumus F."/>
            <person name="Michel G."/>
            <person name="Miranda-Saavedra D."/>
            <person name="Morales J."/>
            <person name="Moreau H."/>
            <person name="Motomura T."/>
            <person name="Nagasato C."/>
            <person name="Napoli C.A."/>
            <person name="Nelson D.R."/>
            <person name="Nyvall-Collen P."/>
            <person name="Peters A.F."/>
            <person name="Pommier C."/>
            <person name="Potin P."/>
            <person name="Poulain J."/>
            <person name="Quesneville H."/>
            <person name="Read B."/>
            <person name="Rensing S.A."/>
            <person name="Ritter A."/>
            <person name="Rousvoal S."/>
            <person name="Samanta M."/>
            <person name="Samson G."/>
            <person name="Schroeder D.C."/>
            <person name="Segurens B."/>
            <person name="Strittmatter M."/>
            <person name="Tonon T."/>
            <person name="Tregear J.W."/>
            <person name="Valentin K."/>
            <person name="von Dassow P."/>
            <person name="Yamagishi T."/>
            <person name="Van de Peer Y."/>
            <person name="Wincker P."/>
        </authorList>
    </citation>
    <scope>NUCLEOTIDE SEQUENCE [LARGE SCALE GENOMIC DNA]</scope>
    <source>
        <strain evidence="3">Ec32 / CCAP1310/4</strain>
    </source>
</reference>
<dbReference type="OrthoDB" id="10318181at2759"/>